<dbReference type="EMBL" id="PGOL01001537">
    <property type="protein sequence ID" value="PKI57066.1"/>
    <property type="molecule type" value="Genomic_DNA"/>
</dbReference>
<dbReference type="AlphaFoldDB" id="A0A2I0JNG0"/>
<evidence type="ECO:0000313" key="1">
    <source>
        <dbReference type="EMBL" id="PKI57066.1"/>
    </source>
</evidence>
<keyword evidence="2" id="KW-1185">Reference proteome</keyword>
<evidence type="ECO:0000313" key="2">
    <source>
        <dbReference type="Proteomes" id="UP000233551"/>
    </source>
</evidence>
<organism evidence="1 2">
    <name type="scientific">Punica granatum</name>
    <name type="common">Pomegranate</name>
    <dbReference type="NCBI Taxonomy" id="22663"/>
    <lineage>
        <taxon>Eukaryota</taxon>
        <taxon>Viridiplantae</taxon>
        <taxon>Streptophyta</taxon>
        <taxon>Embryophyta</taxon>
        <taxon>Tracheophyta</taxon>
        <taxon>Spermatophyta</taxon>
        <taxon>Magnoliopsida</taxon>
        <taxon>eudicotyledons</taxon>
        <taxon>Gunneridae</taxon>
        <taxon>Pentapetalae</taxon>
        <taxon>rosids</taxon>
        <taxon>malvids</taxon>
        <taxon>Myrtales</taxon>
        <taxon>Lythraceae</taxon>
        <taxon>Punica</taxon>
    </lineage>
</organism>
<proteinExistence type="predicted"/>
<sequence length="171" mass="19345">MNTTKLMGRSRRINIMEPQENARPQLWDNRDLILANEGPSAGLIVTANMLQQRLSSTGISTDKNYSLSPTREYDYKEIVAIVESRKKKLGKERSAIVYCPHLDKIGLFSFNMFFGCEGKPHSWAANSGRKAENTFFGGRWKSGPNTFLPRPQTLGFGFRVVTQHLTADFDL</sequence>
<gene>
    <name evidence="1" type="ORF">CRG98_022570</name>
</gene>
<accession>A0A2I0JNG0</accession>
<comment type="caution">
    <text evidence="1">The sequence shown here is derived from an EMBL/GenBank/DDBJ whole genome shotgun (WGS) entry which is preliminary data.</text>
</comment>
<protein>
    <submittedName>
        <fullName evidence="1">Uncharacterized protein</fullName>
    </submittedName>
</protein>
<reference evidence="1 2" key="1">
    <citation type="submission" date="2017-11" db="EMBL/GenBank/DDBJ databases">
        <title>De-novo sequencing of pomegranate (Punica granatum L.) genome.</title>
        <authorList>
            <person name="Akparov Z."/>
            <person name="Amiraslanov A."/>
            <person name="Hajiyeva S."/>
            <person name="Abbasov M."/>
            <person name="Kaur K."/>
            <person name="Hamwieh A."/>
            <person name="Solovyev V."/>
            <person name="Salamov A."/>
            <person name="Braich B."/>
            <person name="Kosarev P."/>
            <person name="Mahmoud A."/>
            <person name="Hajiyev E."/>
            <person name="Babayeva S."/>
            <person name="Izzatullayeva V."/>
            <person name="Mammadov A."/>
            <person name="Mammadov A."/>
            <person name="Sharifova S."/>
            <person name="Ojaghi J."/>
            <person name="Eynullazada K."/>
            <person name="Bayramov B."/>
            <person name="Abdulazimova A."/>
            <person name="Shahmuradov I."/>
        </authorList>
    </citation>
    <scope>NUCLEOTIDE SEQUENCE [LARGE SCALE GENOMIC DNA]</scope>
    <source>
        <strain evidence="2">cv. AG2017</strain>
        <tissue evidence="1">Leaf</tissue>
    </source>
</reference>
<name>A0A2I0JNG0_PUNGR</name>
<dbReference type="Proteomes" id="UP000233551">
    <property type="component" value="Unassembled WGS sequence"/>
</dbReference>